<dbReference type="EMBL" id="CP013235">
    <property type="protein sequence ID" value="AMP11975.1"/>
    <property type="molecule type" value="Genomic_DNA"/>
</dbReference>
<reference evidence="1 2" key="1">
    <citation type="submission" date="2015-11" db="EMBL/GenBank/DDBJ databases">
        <title>Exploring the genomic traits of fungus-feeding bacterial genus Collimonas.</title>
        <authorList>
            <person name="Song C."/>
            <person name="Schmidt R."/>
            <person name="de Jager V."/>
            <person name="Krzyzanowska D."/>
            <person name="Jongedijk E."/>
            <person name="Cankar K."/>
            <person name="Beekwilder J."/>
            <person name="van Veen A."/>
            <person name="de Boer W."/>
            <person name="van Veen J.A."/>
            <person name="Garbeva P."/>
        </authorList>
    </citation>
    <scope>NUCLEOTIDE SEQUENCE [LARGE SCALE GENOMIC DNA]</scope>
    <source>
        <strain evidence="1 2">Ter282</strain>
    </source>
</reference>
<accession>A0A127QQA4</accession>
<dbReference type="RefSeq" id="WP_061537462.1">
    <property type="nucleotide sequence ID" value="NZ_CP013233.1"/>
</dbReference>
<gene>
    <name evidence="1" type="ORF">CAter282_4315</name>
</gene>
<dbReference type="PATRIC" id="fig|279058.17.peg.4648"/>
<name>A0A127QQA4_9BURK</name>
<proteinExistence type="predicted"/>
<dbReference type="Proteomes" id="UP000071778">
    <property type="component" value="Chromosome"/>
</dbReference>
<dbReference type="OrthoDB" id="8779309at2"/>
<sequence length="59" mass="6815">MFGLQKSRDDDVGTLKELMIAVPMTMEIYAAIRRKKIEARSMIEDARETAKQRRGTLDE</sequence>
<evidence type="ECO:0000313" key="2">
    <source>
        <dbReference type="Proteomes" id="UP000071778"/>
    </source>
</evidence>
<evidence type="ECO:0000313" key="1">
    <source>
        <dbReference type="EMBL" id="AMP11975.1"/>
    </source>
</evidence>
<keyword evidence="2" id="KW-1185">Reference proteome</keyword>
<protein>
    <submittedName>
        <fullName evidence="1">Uncharacterized protein</fullName>
    </submittedName>
</protein>
<organism evidence="1 2">
    <name type="scientific">Collimonas arenae</name>
    <dbReference type="NCBI Taxonomy" id="279058"/>
    <lineage>
        <taxon>Bacteria</taxon>
        <taxon>Pseudomonadati</taxon>
        <taxon>Pseudomonadota</taxon>
        <taxon>Betaproteobacteria</taxon>
        <taxon>Burkholderiales</taxon>
        <taxon>Oxalobacteraceae</taxon>
        <taxon>Collimonas</taxon>
    </lineage>
</organism>
<dbReference type="AlphaFoldDB" id="A0A127QQA4"/>